<organism evidence="2 3">
    <name type="scientific">Thermovirga lienii (strain ATCC BAA-1197 / DSM 17291 / Cas60314)</name>
    <dbReference type="NCBI Taxonomy" id="580340"/>
    <lineage>
        <taxon>Bacteria</taxon>
        <taxon>Thermotogati</taxon>
        <taxon>Synergistota</taxon>
        <taxon>Synergistia</taxon>
        <taxon>Synergistales</taxon>
        <taxon>Thermovirgaceae</taxon>
        <taxon>Thermovirga</taxon>
    </lineage>
</organism>
<reference evidence="3" key="1">
    <citation type="submission" date="2011-10" db="EMBL/GenBank/DDBJ databases">
        <title>The complete genome of chromosome of Thermovirga lienii DSM 17291.</title>
        <authorList>
            <consortium name="US DOE Joint Genome Institute (JGI-PGF)"/>
            <person name="Lucas S."/>
            <person name="Copeland A."/>
            <person name="Lapidus A."/>
            <person name="Glavina del Rio T."/>
            <person name="Dalin E."/>
            <person name="Tice H."/>
            <person name="Bruce D."/>
            <person name="Goodwin L."/>
            <person name="Pitluck S."/>
            <person name="Peters L."/>
            <person name="Mikhailova N."/>
            <person name="Saunders E."/>
            <person name="Kyrpides N."/>
            <person name="Mavromatis K."/>
            <person name="Ivanova N."/>
            <person name="Last F.I."/>
            <person name="Brettin T."/>
            <person name="Detter J.C."/>
            <person name="Han C."/>
            <person name="Larimer F."/>
            <person name="Land M."/>
            <person name="Hauser L."/>
            <person name="Markowitz V."/>
            <person name="Cheng J.-F."/>
            <person name="Hugenholtz P."/>
            <person name="Woyke T."/>
            <person name="Wu D."/>
            <person name="Spring S."/>
            <person name="Schroeder M."/>
            <person name="Brambilla E.-M."/>
            <person name="Klenk H.-P."/>
            <person name="Eisen J.A."/>
        </authorList>
    </citation>
    <scope>NUCLEOTIDE SEQUENCE [LARGE SCALE GENOMIC DNA]</scope>
    <source>
        <strain evidence="3">ATCC BAA-1197 / DSM 17291 / Cas60314</strain>
    </source>
</reference>
<dbReference type="HOGENOM" id="CLU_2195695_0_0_0"/>
<evidence type="ECO:0000256" key="1">
    <source>
        <dbReference type="SAM" id="Coils"/>
    </source>
</evidence>
<dbReference type="Pfam" id="PF19776">
    <property type="entry name" value="DUF6262"/>
    <property type="match status" value="1"/>
</dbReference>
<dbReference type="EMBL" id="CP003096">
    <property type="protein sequence ID" value="AER67281.1"/>
    <property type="molecule type" value="Genomic_DNA"/>
</dbReference>
<gene>
    <name evidence="2" type="ordered locus">Tlie_1559</name>
</gene>
<evidence type="ECO:0008006" key="4">
    <source>
        <dbReference type="Google" id="ProtNLM"/>
    </source>
</evidence>
<proteinExistence type="predicted"/>
<dbReference type="STRING" id="580340.Tlie_1559"/>
<keyword evidence="3" id="KW-1185">Reference proteome</keyword>
<dbReference type="eggNOG" id="ENOG502ZKB2">
    <property type="taxonomic scope" value="Bacteria"/>
</dbReference>
<dbReference type="Proteomes" id="UP000005868">
    <property type="component" value="Chromosome"/>
</dbReference>
<dbReference type="AlphaFoldDB" id="G7V7G5"/>
<accession>G7V7G5</accession>
<feature type="coiled-coil region" evidence="1">
    <location>
        <begin position="78"/>
        <end position="105"/>
    </location>
</feature>
<reference evidence="2 3" key="2">
    <citation type="journal article" date="2012" name="Stand. Genomic Sci.">
        <title>Genome sequence of the moderately thermophilic, amino-acid-degrading and sulfur-reducing bacterium Thermovirga lienii type strain (Cas60314(T)).</title>
        <authorList>
            <person name="Goker M."/>
            <person name="Saunders E."/>
            <person name="Lapidus A."/>
            <person name="Nolan M."/>
            <person name="Lucas S."/>
            <person name="Hammon N."/>
            <person name="Deshpande S."/>
            <person name="Cheng J.F."/>
            <person name="Han C."/>
            <person name="Tapia R."/>
            <person name="Goodwin L.A."/>
            <person name="Pitluck S."/>
            <person name="Liolios K."/>
            <person name="Mavromatis K."/>
            <person name="Pagani I."/>
            <person name="Ivanova N."/>
            <person name="Mikhailova N."/>
            <person name="Pati A."/>
            <person name="Chen A."/>
            <person name="Palaniappan K."/>
            <person name="Land M."/>
            <person name="Chang Y.J."/>
            <person name="Jeffries C.D."/>
            <person name="Brambilla E.M."/>
            <person name="Rohde M."/>
            <person name="Spring S."/>
            <person name="Detter J.C."/>
            <person name="Woyke T."/>
            <person name="Bristow J."/>
            <person name="Eisen J.A."/>
            <person name="Markowitz V."/>
            <person name="Hugenholtz P."/>
            <person name="Kyrpides N.C."/>
            <person name="Klenk H.P."/>
        </authorList>
    </citation>
    <scope>NUCLEOTIDE SEQUENCE [LARGE SCALE GENOMIC DNA]</scope>
    <source>
        <strain evidence="3">ATCC BAA-1197 / DSM 17291 / Cas60314</strain>
    </source>
</reference>
<dbReference type="InterPro" id="IPR046229">
    <property type="entry name" value="TnpC-like"/>
</dbReference>
<sequence>MKAPVRESLIRLEKRGKQGLFDAVKVAIDEMKASGQDVDFQSVARKLGVARSTLYRNSLVRELVEKARTEKRGKVVPYSDLITVVEDLKRRVEELERKVQELSDKPIA</sequence>
<evidence type="ECO:0000313" key="2">
    <source>
        <dbReference type="EMBL" id="AER67281.1"/>
    </source>
</evidence>
<name>G7V7G5_THELD</name>
<keyword evidence="1" id="KW-0175">Coiled coil</keyword>
<protein>
    <recommendedName>
        <fullName evidence="4">Transposase</fullName>
    </recommendedName>
</protein>
<evidence type="ECO:0000313" key="3">
    <source>
        <dbReference type="Proteomes" id="UP000005868"/>
    </source>
</evidence>
<dbReference type="KEGG" id="tli:Tlie_1559"/>